<keyword evidence="1" id="KW-0472">Membrane</keyword>
<dbReference type="STRING" id="37360.A0A0G4IWC7"/>
<feature type="transmembrane region" description="Helical" evidence="1">
    <location>
        <begin position="7"/>
        <end position="26"/>
    </location>
</feature>
<geneLocation type="mitochondrion" evidence="3"/>
<evidence type="ECO:0008006" key="6">
    <source>
        <dbReference type="Google" id="ProtNLM"/>
    </source>
</evidence>
<protein>
    <recommendedName>
        <fullName evidence="6">DUF4149 domain-containing protein</fullName>
    </recommendedName>
</protein>
<evidence type="ECO:0000313" key="5">
    <source>
        <dbReference type="Proteomes" id="UP000290189"/>
    </source>
</evidence>
<reference evidence="3 5" key="2">
    <citation type="submission" date="2018-03" db="EMBL/GenBank/DDBJ databases">
        <authorList>
            <person name="Fogelqvist J."/>
        </authorList>
    </citation>
    <scope>NUCLEOTIDE SEQUENCE [LARGE SCALE GENOMIC DNA]</scope>
</reference>
<dbReference type="EMBL" id="CDSF01000091">
    <property type="protein sequence ID" value="CEO99598.1"/>
    <property type="molecule type" value="Genomic_DNA"/>
</dbReference>
<name>A0A0G4IWC7_PLABS</name>
<evidence type="ECO:0000313" key="4">
    <source>
        <dbReference type="Proteomes" id="UP000039324"/>
    </source>
</evidence>
<sequence length="193" mass="20755">MALDVKTQLVIVSAWGGLSGLLLAILSKSALRHLACIWAGMIASISLLEAWVKFRAPFVRRHVAFDVGRFVFEALNRAECGVCASMWAYRAFLPRHGSVSTADTILACVTAVLLYQALLGGPVLQQRAEQIIAEELKSAQTALTAPESKALQAIQSRRPMPGPTSCRVHHGAYVVGELLKIALLVAYASGKSD</sequence>
<reference evidence="2 4" key="1">
    <citation type="submission" date="2015-02" db="EMBL/GenBank/DDBJ databases">
        <authorList>
            <person name="Chooi Y.-H."/>
        </authorList>
    </citation>
    <scope>NUCLEOTIDE SEQUENCE [LARGE SCALE GENOMIC DNA]</scope>
    <source>
        <strain evidence="2">E3</strain>
    </source>
</reference>
<evidence type="ECO:0000256" key="1">
    <source>
        <dbReference type="SAM" id="Phobius"/>
    </source>
</evidence>
<dbReference type="EMBL" id="OVEO01000005">
    <property type="protein sequence ID" value="SPQ95904.1"/>
    <property type="molecule type" value="Genomic_DNA"/>
</dbReference>
<proteinExistence type="predicted"/>
<feature type="transmembrane region" description="Helical" evidence="1">
    <location>
        <begin position="32"/>
        <end position="52"/>
    </location>
</feature>
<keyword evidence="4" id="KW-1185">Reference proteome</keyword>
<dbReference type="AlphaFoldDB" id="A0A0G4IWC7"/>
<keyword evidence="3" id="KW-0496">Mitochondrion</keyword>
<keyword evidence="1" id="KW-0812">Transmembrane</keyword>
<dbReference type="Proteomes" id="UP000290189">
    <property type="component" value="Unassembled WGS sequence"/>
</dbReference>
<evidence type="ECO:0000313" key="2">
    <source>
        <dbReference type="EMBL" id="CEO99598.1"/>
    </source>
</evidence>
<dbReference type="OMA" id="CASMWAY"/>
<gene>
    <name evidence="2" type="ORF">PBRA_007331</name>
    <name evidence="3" type="ORF">PLBR_LOCUS3119</name>
</gene>
<evidence type="ECO:0000313" key="3">
    <source>
        <dbReference type="EMBL" id="SPQ95904.1"/>
    </source>
</evidence>
<dbReference type="Proteomes" id="UP000039324">
    <property type="component" value="Unassembled WGS sequence"/>
</dbReference>
<accession>A0A0G4IWC7</accession>
<keyword evidence="1" id="KW-1133">Transmembrane helix</keyword>
<organism evidence="2 4">
    <name type="scientific">Plasmodiophora brassicae</name>
    <name type="common">Clubroot disease agent</name>
    <dbReference type="NCBI Taxonomy" id="37360"/>
    <lineage>
        <taxon>Eukaryota</taxon>
        <taxon>Sar</taxon>
        <taxon>Rhizaria</taxon>
        <taxon>Endomyxa</taxon>
        <taxon>Phytomyxea</taxon>
        <taxon>Plasmodiophorida</taxon>
        <taxon>Plasmodiophoridae</taxon>
        <taxon>Plasmodiophora</taxon>
    </lineage>
</organism>
<dbReference type="OrthoDB" id="165058at2759"/>